<dbReference type="Pfam" id="PF08352">
    <property type="entry name" value="oligo_HPY"/>
    <property type="match status" value="1"/>
</dbReference>
<dbReference type="NCBIfam" id="TIGR01727">
    <property type="entry name" value="oligo_HPY"/>
    <property type="match status" value="1"/>
</dbReference>
<evidence type="ECO:0000256" key="7">
    <source>
        <dbReference type="ARBA" id="ARBA00023136"/>
    </source>
</evidence>
<evidence type="ECO:0000313" key="9">
    <source>
        <dbReference type="EMBL" id="RAI02558.1"/>
    </source>
</evidence>
<dbReference type="OrthoDB" id="9802264at2"/>
<dbReference type="SMART" id="SM00382">
    <property type="entry name" value="AAA"/>
    <property type="match status" value="1"/>
</dbReference>
<dbReference type="InterPro" id="IPR003439">
    <property type="entry name" value="ABC_transporter-like_ATP-bd"/>
</dbReference>
<dbReference type="GO" id="GO:0055085">
    <property type="term" value="P:transmembrane transport"/>
    <property type="evidence" value="ECO:0007669"/>
    <property type="project" value="UniProtKB-ARBA"/>
</dbReference>
<dbReference type="EMBL" id="QHHQ01000002">
    <property type="protein sequence ID" value="RAI02558.1"/>
    <property type="molecule type" value="Genomic_DNA"/>
</dbReference>
<keyword evidence="5" id="KW-0547">Nucleotide-binding</keyword>
<name>A0A8B2NW72_9HYPH</name>
<dbReference type="GO" id="GO:0005524">
    <property type="term" value="F:ATP binding"/>
    <property type="evidence" value="ECO:0007669"/>
    <property type="project" value="UniProtKB-KW"/>
</dbReference>
<dbReference type="FunFam" id="3.40.50.300:FF:000016">
    <property type="entry name" value="Oligopeptide ABC transporter ATP-binding component"/>
    <property type="match status" value="1"/>
</dbReference>
<dbReference type="PROSITE" id="PS50893">
    <property type="entry name" value="ABC_TRANSPORTER_2"/>
    <property type="match status" value="1"/>
</dbReference>
<dbReference type="AlphaFoldDB" id="A0A8B2NW72"/>
<dbReference type="GO" id="GO:0005886">
    <property type="term" value="C:plasma membrane"/>
    <property type="evidence" value="ECO:0007669"/>
    <property type="project" value="UniProtKB-SubCell"/>
</dbReference>
<dbReference type="CDD" id="cd03257">
    <property type="entry name" value="ABC_NikE_OppD_transporters"/>
    <property type="match status" value="1"/>
</dbReference>
<evidence type="ECO:0000256" key="6">
    <source>
        <dbReference type="ARBA" id="ARBA00022840"/>
    </source>
</evidence>
<keyword evidence="3" id="KW-0813">Transport</keyword>
<keyword evidence="4" id="KW-1003">Cell membrane</keyword>
<dbReference type="InterPro" id="IPR050388">
    <property type="entry name" value="ABC_Ni/Peptide_Import"/>
</dbReference>
<sequence>MSPGASQRAETPPDAPAVPKDRLVTVEDLNVRFVSRDDDVSILNGVSFTLDKGEVLCLLGESGSGKSVTLRALMRLLPGNARISGKVMVDGNDIAGMKERHLRRLRGSTVAMIFQEPMTALDPVFTIGQQIVETLRAHKGLSDGAARKRALELLELVQIPNAPARLKAYPHELSGGLRQRAMIALALSCDPKLLLADEPTTALDATVQIQVLLLLRELQQELGMATVFVTHDIGVACEIADRVGVMYAGRLVEGADVGRIIKEPLHPYTSALMRSTVHAGMRGQVLDSIPGAPPDLAALPPGCAFAPRCQEARALCTKDQPDVTSLPAGRTVRCHIHGAEAAWRASPPLGE</sequence>
<keyword evidence="7" id="KW-0472">Membrane</keyword>
<evidence type="ECO:0000256" key="4">
    <source>
        <dbReference type="ARBA" id="ARBA00022475"/>
    </source>
</evidence>
<dbReference type="Pfam" id="PF00005">
    <property type="entry name" value="ABC_tran"/>
    <property type="match status" value="1"/>
</dbReference>
<reference evidence="9 10" key="1">
    <citation type="submission" date="2018-05" db="EMBL/GenBank/DDBJ databases">
        <title>Acuticoccus sediminis sp. nov., isolated from deep-sea sediment of Indian Ocean.</title>
        <authorList>
            <person name="Liu X."/>
            <person name="Lai Q."/>
            <person name="Du Y."/>
            <person name="Sun F."/>
            <person name="Zhang X."/>
            <person name="Wang S."/>
            <person name="Shao Z."/>
        </authorList>
    </citation>
    <scope>NUCLEOTIDE SEQUENCE [LARGE SCALE GENOMIC DNA]</scope>
    <source>
        <strain evidence="9 10">PTG4-2</strain>
    </source>
</reference>
<keyword evidence="10" id="KW-1185">Reference proteome</keyword>
<dbReference type="PANTHER" id="PTHR43297">
    <property type="entry name" value="OLIGOPEPTIDE TRANSPORT ATP-BINDING PROTEIN APPD"/>
    <property type="match status" value="1"/>
</dbReference>
<dbReference type="PANTHER" id="PTHR43297:SF2">
    <property type="entry name" value="DIPEPTIDE TRANSPORT ATP-BINDING PROTEIN DPPD"/>
    <property type="match status" value="1"/>
</dbReference>
<evidence type="ECO:0000256" key="5">
    <source>
        <dbReference type="ARBA" id="ARBA00022741"/>
    </source>
</evidence>
<evidence type="ECO:0000256" key="1">
    <source>
        <dbReference type="ARBA" id="ARBA00004417"/>
    </source>
</evidence>
<protein>
    <submittedName>
        <fullName evidence="9">Dipeptide ABC transporter ATP-binding protein DppD</fullName>
    </submittedName>
</protein>
<feature type="domain" description="ABC transporter" evidence="8">
    <location>
        <begin position="26"/>
        <end position="273"/>
    </location>
</feature>
<comment type="subcellular location">
    <subcellularLocation>
        <location evidence="1">Cell inner membrane</location>
        <topology evidence="1">Peripheral membrane protein</topology>
    </subcellularLocation>
</comment>
<dbReference type="GO" id="GO:0016887">
    <property type="term" value="F:ATP hydrolysis activity"/>
    <property type="evidence" value="ECO:0007669"/>
    <property type="project" value="InterPro"/>
</dbReference>
<keyword evidence="6 9" id="KW-0067">ATP-binding</keyword>
<evidence type="ECO:0000256" key="2">
    <source>
        <dbReference type="ARBA" id="ARBA00005417"/>
    </source>
</evidence>
<dbReference type="InterPro" id="IPR013563">
    <property type="entry name" value="Oligopep_ABC_C"/>
</dbReference>
<gene>
    <name evidence="9" type="primary">dppD</name>
    <name evidence="9" type="ORF">DLJ53_11470</name>
</gene>
<comment type="similarity">
    <text evidence="2">Belongs to the ABC transporter superfamily.</text>
</comment>
<dbReference type="Gene3D" id="3.40.50.300">
    <property type="entry name" value="P-loop containing nucleotide triphosphate hydrolases"/>
    <property type="match status" value="1"/>
</dbReference>
<accession>A0A8B2NW72</accession>
<proteinExistence type="inferred from homology"/>
<comment type="caution">
    <text evidence="9">The sequence shown here is derived from an EMBL/GenBank/DDBJ whole genome shotgun (WGS) entry which is preliminary data.</text>
</comment>
<dbReference type="SUPFAM" id="SSF52540">
    <property type="entry name" value="P-loop containing nucleoside triphosphate hydrolases"/>
    <property type="match status" value="1"/>
</dbReference>
<dbReference type="InterPro" id="IPR003593">
    <property type="entry name" value="AAA+_ATPase"/>
</dbReference>
<organism evidence="9 10">
    <name type="scientific">Acuticoccus sediminis</name>
    <dbReference type="NCBI Taxonomy" id="2184697"/>
    <lineage>
        <taxon>Bacteria</taxon>
        <taxon>Pseudomonadati</taxon>
        <taxon>Pseudomonadota</taxon>
        <taxon>Alphaproteobacteria</taxon>
        <taxon>Hyphomicrobiales</taxon>
        <taxon>Amorphaceae</taxon>
        <taxon>Acuticoccus</taxon>
    </lineage>
</organism>
<dbReference type="Proteomes" id="UP000249590">
    <property type="component" value="Unassembled WGS sequence"/>
</dbReference>
<dbReference type="GO" id="GO:0015833">
    <property type="term" value="P:peptide transport"/>
    <property type="evidence" value="ECO:0007669"/>
    <property type="project" value="InterPro"/>
</dbReference>
<evidence type="ECO:0000259" key="8">
    <source>
        <dbReference type="PROSITE" id="PS50893"/>
    </source>
</evidence>
<evidence type="ECO:0000313" key="10">
    <source>
        <dbReference type="Proteomes" id="UP000249590"/>
    </source>
</evidence>
<dbReference type="InterPro" id="IPR027417">
    <property type="entry name" value="P-loop_NTPase"/>
</dbReference>
<evidence type="ECO:0000256" key="3">
    <source>
        <dbReference type="ARBA" id="ARBA00022448"/>
    </source>
</evidence>